<dbReference type="Proteomes" id="UP001054945">
    <property type="component" value="Unassembled WGS sequence"/>
</dbReference>
<dbReference type="AlphaFoldDB" id="A0AAV4QFA0"/>
<accession>A0AAV4QFA0</accession>
<dbReference type="EMBL" id="BPLR01006025">
    <property type="protein sequence ID" value="GIY06954.1"/>
    <property type="molecule type" value="Genomic_DNA"/>
</dbReference>
<sequence>MAVSVTTKKNCTAFGGETSPIHHLQSLCAIILAPPLSHLEDDLLGERPDKGPAKSCPRVNGWTFAFQDGPFGDANPALSFLGREGGLIVGGFAGFFCCCIHRKWEEDFEIGF</sequence>
<reference evidence="1 2" key="1">
    <citation type="submission" date="2021-06" db="EMBL/GenBank/DDBJ databases">
        <title>Caerostris extrusa draft genome.</title>
        <authorList>
            <person name="Kono N."/>
            <person name="Arakawa K."/>
        </authorList>
    </citation>
    <scope>NUCLEOTIDE SEQUENCE [LARGE SCALE GENOMIC DNA]</scope>
</reference>
<keyword evidence="2" id="KW-1185">Reference proteome</keyword>
<name>A0AAV4QFA0_CAEEX</name>
<evidence type="ECO:0000313" key="2">
    <source>
        <dbReference type="Proteomes" id="UP001054945"/>
    </source>
</evidence>
<organism evidence="1 2">
    <name type="scientific">Caerostris extrusa</name>
    <name type="common">Bark spider</name>
    <name type="synonym">Caerostris bankana</name>
    <dbReference type="NCBI Taxonomy" id="172846"/>
    <lineage>
        <taxon>Eukaryota</taxon>
        <taxon>Metazoa</taxon>
        <taxon>Ecdysozoa</taxon>
        <taxon>Arthropoda</taxon>
        <taxon>Chelicerata</taxon>
        <taxon>Arachnida</taxon>
        <taxon>Araneae</taxon>
        <taxon>Araneomorphae</taxon>
        <taxon>Entelegynae</taxon>
        <taxon>Araneoidea</taxon>
        <taxon>Araneidae</taxon>
        <taxon>Caerostris</taxon>
    </lineage>
</organism>
<gene>
    <name evidence="1" type="ORF">CEXT_121001</name>
</gene>
<evidence type="ECO:0000313" key="1">
    <source>
        <dbReference type="EMBL" id="GIY06954.1"/>
    </source>
</evidence>
<protein>
    <submittedName>
        <fullName evidence="1">Uncharacterized protein</fullName>
    </submittedName>
</protein>
<comment type="caution">
    <text evidence="1">The sequence shown here is derived from an EMBL/GenBank/DDBJ whole genome shotgun (WGS) entry which is preliminary data.</text>
</comment>
<proteinExistence type="predicted"/>